<dbReference type="InterPro" id="IPR013325">
    <property type="entry name" value="RNA_pol_sigma_r2"/>
</dbReference>
<dbReference type="GO" id="GO:0006352">
    <property type="term" value="P:DNA-templated transcription initiation"/>
    <property type="evidence" value="ECO:0007669"/>
    <property type="project" value="InterPro"/>
</dbReference>
<dbReference type="InterPro" id="IPR013249">
    <property type="entry name" value="RNA_pol_sigma70_r4_t2"/>
</dbReference>
<keyword evidence="3" id="KW-0731">Sigma factor</keyword>
<sequence length="189" mass="22381">MTTHTLQESADERIAKQVQSGDTEAFGVLVERYEAKMLRYGRKFLFNYNDIEDAVQTVFIKAYANIQSFNVTRKFSSWLYRIAHNTFINMIKKKGREPLLFFEPDTILFHSVPDDRADKEVELRGIREVLDHGLEKLDPKYREVLVLYYFEEKDYREIAEILHVPVATVGVRLKRARERLKSFIKEEKI</sequence>
<gene>
    <name evidence="7" type="ORF">A3B31_01395</name>
</gene>
<dbReference type="GO" id="GO:0016987">
    <property type="term" value="F:sigma factor activity"/>
    <property type="evidence" value="ECO:0007669"/>
    <property type="project" value="UniProtKB-KW"/>
</dbReference>
<keyword evidence="4" id="KW-0804">Transcription</keyword>
<dbReference type="InterPro" id="IPR007627">
    <property type="entry name" value="RNA_pol_sigma70_r2"/>
</dbReference>
<protein>
    <recommendedName>
        <fullName evidence="9">RNA polymerase sigma factor</fullName>
    </recommendedName>
</protein>
<name>A0A1G2BSD2_9BACT</name>
<feature type="domain" description="RNA polymerase sigma factor 70 region 4 type 2" evidence="6">
    <location>
        <begin position="129"/>
        <end position="180"/>
    </location>
</feature>
<keyword evidence="2" id="KW-0805">Transcription regulation</keyword>
<dbReference type="SUPFAM" id="SSF88946">
    <property type="entry name" value="Sigma2 domain of RNA polymerase sigma factors"/>
    <property type="match status" value="1"/>
</dbReference>
<evidence type="ECO:0000313" key="7">
    <source>
        <dbReference type="EMBL" id="OGY91918.1"/>
    </source>
</evidence>
<dbReference type="NCBIfam" id="TIGR02937">
    <property type="entry name" value="sigma70-ECF"/>
    <property type="match status" value="1"/>
</dbReference>
<organism evidence="7 8">
    <name type="scientific">Candidatus Komeilibacteria bacterium RIFCSPLOWO2_01_FULL_53_11</name>
    <dbReference type="NCBI Taxonomy" id="1798552"/>
    <lineage>
        <taxon>Bacteria</taxon>
        <taxon>Candidatus Komeiliibacteriota</taxon>
    </lineage>
</organism>
<dbReference type="SUPFAM" id="SSF88659">
    <property type="entry name" value="Sigma3 and sigma4 domains of RNA polymerase sigma factors"/>
    <property type="match status" value="1"/>
</dbReference>
<dbReference type="InterPro" id="IPR014284">
    <property type="entry name" value="RNA_pol_sigma-70_dom"/>
</dbReference>
<dbReference type="PANTHER" id="PTHR43133">
    <property type="entry name" value="RNA POLYMERASE ECF-TYPE SIGMA FACTO"/>
    <property type="match status" value="1"/>
</dbReference>
<dbReference type="PANTHER" id="PTHR43133:SF51">
    <property type="entry name" value="RNA POLYMERASE SIGMA FACTOR"/>
    <property type="match status" value="1"/>
</dbReference>
<evidence type="ECO:0000256" key="4">
    <source>
        <dbReference type="ARBA" id="ARBA00023163"/>
    </source>
</evidence>
<reference evidence="7 8" key="1">
    <citation type="journal article" date="2016" name="Nat. Commun.">
        <title>Thousands of microbial genomes shed light on interconnected biogeochemical processes in an aquifer system.</title>
        <authorList>
            <person name="Anantharaman K."/>
            <person name="Brown C.T."/>
            <person name="Hug L.A."/>
            <person name="Sharon I."/>
            <person name="Castelle C.J."/>
            <person name="Probst A.J."/>
            <person name="Thomas B.C."/>
            <person name="Singh A."/>
            <person name="Wilkins M.J."/>
            <person name="Karaoz U."/>
            <person name="Brodie E.L."/>
            <person name="Williams K.H."/>
            <person name="Hubbard S.S."/>
            <person name="Banfield J.F."/>
        </authorList>
    </citation>
    <scope>NUCLEOTIDE SEQUENCE [LARGE SCALE GENOMIC DNA]</scope>
</reference>
<dbReference type="Gene3D" id="1.10.10.10">
    <property type="entry name" value="Winged helix-like DNA-binding domain superfamily/Winged helix DNA-binding domain"/>
    <property type="match status" value="1"/>
</dbReference>
<dbReference type="Gene3D" id="1.10.1740.10">
    <property type="match status" value="1"/>
</dbReference>
<accession>A0A1G2BSD2</accession>
<dbReference type="Pfam" id="PF04542">
    <property type="entry name" value="Sigma70_r2"/>
    <property type="match status" value="1"/>
</dbReference>
<comment type="similarity">
    <text evidence="1">Belongs to the sigma-70 factor family. ECF subfamily.</text>
</comment>
<dbReference type="InterPro" id="IPR013324">
    <property type="entry name" value="RNA_pol_sigma_r3/r4-like"/>
</dbReference>
<dbReference type="GO" id="GO:0003677">
    <property type="term" value="F:DNA binding"/>
    <property type="evidence" value="ECO:0007669"/>
    <property type="project" value="InterPro"/>
</dbReference>
<dbReference type="Proteomes" id="UP000177349">
    <property type="component" value="Unassembled WGS sequence"/>
</dbReference>
<evidence type="ECO:0000256" key="1">
    <source>
        <dbReference type="ARBA" id="ARBA00010641"/>
    </source>
</evidence>
<evidence type="ECO:0000313" key="8">
    <source>
        <dbReference type="Proteomes" id="UP000177349"/>
    </source>
</evidence>
<proteinExistence type="inferred from homology"/>
<evidence type="ECO:0000256" key="3">
    <source>
        <dbReference type="ARBA" id="ARBA00023082"/>
    </source>
</evidence>
<dbReference type="AlphaFoldDB" id="A0A1G2BSD2"/>
<evidence type="ECO:0000256" key="2">
    <source>
        <dbReference type="ARBA" id="ARBA00023015"/>
    </source>
</evidence>
<dbReference type="CDD" id="cd06171">
    <property type="entry name" value="Sigma70_r4"/>
    <property type="match status" value="1"/>
</dbReference>
<feature type="domain" description="RNA polymerase sigma-70 region 2" evidence="5">
    <location>
        <begin position="29"/>
        <end position="96"/>
    </location>
</feature>
<dbReference type="InterPro" id="IPR039425">
    <property type="entry name" value="RNA_pol_sigma-70-like"/>
</dbReference>
<dbReference type="EMBL" id="MHKN01000029">
    <property type="protein sequence ID" value="OGY91918.1"/>
    <property type="molecule type" value="Genomic_DNA"/>
</dbReference>
<dbReference type="InterPro" id="IPR036388">
    <property type="entry name" value="WH-like_DNA-bd_sf"/>
</dbReference>
<evidence type="ECO:0008006" key="9">
    <source>
        <dbReference type="Google" id="ProtNLM"/>
    </source>
</evidence>
<evidence type="ECO:0000259" key="6">
    <source>
        <dbReference type="Pfam" id="PF08281"/>
    </source>
</evidence>
<evidence type="ECO:0000259" key="5">
    <source>
        <dbReference type="Pfam" id="PF04542"/>
    </source>
</evidence>
<comment type="caution">
    <text evidence="7">The sequence shown here is derived from an EMBL/GenBank/DDBJ whole genome shotgun (WGS) entry which is preliminary data.</text>
</comment>
<dbReference type="Pfam" id="PF08281">
    <property type="entry name" value="Sigma70_r4_2"/>
    <property type="match status" value="1"/>
</dbReference>